<dbReference type="AlphaFoldDB" id="A0A4U0Q6B2"/>
<organism evidence="1 2">
    <name type="scientific">Chitiniphilus eburneus</name>
    <dbReference type="NCBI Taxonomy" id="2571148"/>
    <lineage>
        <taxon>Bacteria</taxon>
        <taxon>Pseudomonadati</taxon>
        <taxon>Pseudomonadota</taxon>
        <taxon>Betaproteobacteria</taxon>
        <taxon>Neisseriales</taxon>
        <taxon>Chitinibacteraceae</taxon>
        <taxon>Chitiniphilus</taxon>
    </lineage>
</organism>
<comment type="caution">
    <text evidence="1">The sequence shown here is derived from an EMBL/GenBank/DDBJ whole genome shotgun (WGS) entry which is preliminary data.</text>
</comment>
<evidence type="ECO:0000313" key="2">
    <source>
        <dbReference type="Proteomes" id="UP000310016"/>
    </source>
</evidence>
<keyword evidence="2" id="KW-1185">Reference proteome</keyword>
<name>A0A4U0Q6B2_9NEIS</name>
<protein>
    <submittedName>
        <fullName evidence="1">Uncharacterized protein</fullName>
    </submittedName>
</protein>
<gene>
    <name evidence="1" type="ORF">FAZ21_05980</name>
</gene>
<dbReference type="EMBL" id="SUMF01000003">
    <property type="protein sequence ID" value="TJZ76320.1"/>
    <property type="molecule type" value="Genomic_DNA"/>
</dbReference>
<reference evidence="1 2" key="1">
    <citation type="submission" date="2019-04" db="EMBL/GenBank/DDBJ databases">
        <title>Chitiniphilus eburnea sp. nov., a novel chitinolytic bacterium isolated from aquaculture sludge.</title>
        <authorList>
            <person name="Sheng M."/>
        </authorList>
    </citation>
    <scope>NUCLEOTIDE SEQUENCE [LARGE SCALE GENOMIC DNA]</scope>
    <source>
        <strain evidence="1 2">HX-2-15</strain>
    </source>
</reference>
<dbReference type="RefSeq" id="WP_136772370.1">
    <property type="nucleotide sequence ID" value="NZ_CP156074.1"/>
</dbReference>
<dbReference type="OrthoDB" id="8617548at2"/>
<dbReference type="Proteomes" id="UP000310016">
    <property type="component" value="Unassembled WGS sequence"/>
</dbReference>
<evidence type="ECO:0000313" key="1">
    <source>
        <dbReference type="EMBL" id="TJZ76320.1"/>
    </source>
</evidence>
<proteinExistence type="predicted"/>
<sequence>MQIQRYGLRVVGQHDQADWQPRLTEQIATAQVLCRAEVVTLETIELDLECTRVDLEAIGYEILQGALGFTPRYVIVQNPDHQTYFLRKTVE</sequence>
<accession>A0A4U0Q6B2</accession>